<dbReference type="EMBL" id="PYAW01000002">
    <property type="protein sequence ID" value="PSL48247.1"/>
    <property type="molecule type" value="Genomic_DNA"/>
</dbReference>
<comment type="cofactor">
    <cofactor evidence="1">
        <name>FMN</name>
        <dbReference type="ChEBI" id="CHEBI:58210"/>
    </cofactor>
</comment>
<comment type="similarity">
    <text evidence="2">Belongs to the NADH:flavin oxidoreductase/NADH oxidase family.</text>
</comment>
<reference evidence="5 6" key="1">
    <citation type="submission" date="2018-03" db="EMBL/GenBank/DDBJ databases">
        <title>Genomic Encyclopedia of Archaeal and Bacterial Type Strains, Phase II (KMG-II): from individual species to whole genera.</title>
        <authorList>
            <person name="Goeker M."/>
        </authorList>
    </citation>
    <scope>NUCLEOTIDE SEQUENCE [LARGE SCALE GENOMIC DNA]</scope>
    <source>
        <strain evidence="5 6">DSM 24859</strain>
    </source>
</reference>
<dbReference type="PANTHER" id="PTHR22893:SF91">
    <property type="entry name" value="NADPH DEHYDROGENASE 2-RELATED"/>
    <property type="match status" value="1"/>
</dbReference>
<dbReference type="CDD" id="cd02933">
    <property type="entry name" value="OYE_like_FMN"/>
    <property type="match status" value="1"/>
</dbReference>
<evidence type="ECO:0000313" key="5">
    <source>
        <dbReference type="EMBL" id="PSL48247.1"/>
    </source>
</evidence>
<name>A0A2P8HPX7_CHINA</name>
<protein>
    <submittedName>
        <fullName evidence="5">N-ethylmaleimide reductase</fullName>
    </submittedName>
</protein>
<dbReference type="GO" id="GO:0010181">
    <property type="term" value="F:FMN binding"/>
    <property type="evidence" value="ECO:0007669"/>
    <property type="project" value="InterPro"/>
</dbReference>
<dbReference type="InterPro" id="IPR013785">
    <property type="entry name" value="Aldolase_TIM"/>
</dbReference>
<dbReference type="InterPro" id="IPR045247">
    <property type="entry name" value="Oye-like"/>
</dbReference>
<dbReference type="FunFam" id="3.20.20.70:FF:000059">
    <property type="entry name" value="N-ethylmaleimide reductase, FMN-linked"/>
    <property type="match status" value="1"/>
</dbReference>
<comment type="caution">
    <text evidence="5">The sequence shown here is derived from an EMBL/GenBank/DDBJ whole genome shotgun (WGS) entry which is preliminary data.</text>
</comment>
<dbReference type="GO" id="GO:0005829">
    <property type="term" value="C:cytosol"/>
    <property type="evidence" value="ECO:0007669"/>
    <property type="project" value="UniProtKB-ARBA"/>
</dbReference>
<feature type="domain" description="NADH:flavin oxidoreductase/NADH oxidase N-terminal" evidence="4">
    <location>
        <begin position="2"/>
        <end position="332"/>
    </location>
</feature>
<dbReference type="Pfam" id="PF00724">
    <property type="entry name" value="Oxidored_FMN"/>
    <property type="match status" value="1"/>
</dbReference>
<keyword evidence="3" id="KW-0560">Oxidoreductase</keyword>
<dbReference type="PANTHER" id="PTHR22893">
    <property type="entry name" value="NADH OXIDOREDUCTASE-RELATED"/>
    <property type="match status" value="1"/>
</dbReference>
<dbReference type="InterPro" id="IPR001155">
    <property type="entry name" value="OxRdtase_FMN_N"/>
</dbReference>
<dbReference type="GO" id="GO:0016628">
    <property type="term" value="F:oxidoreductase activity, acting on the CH-CH group of donors, NAD or NADP as acceptor"/>
    <property type="evidence" value="ECO:0007669"/>
    <property type="project" value="UniProtKB-ARBA"/>
</dbReference>
<dbReference type="SUPFAM" id="SSF51395">
    <property type="entry name" value="FMN-linked oxidoreductases"/>
    <property type="match status" value="1"/>
</dbReference>
<organism evidence="5 6">
    <name type="scientific">Chitinophaga niastensis</name>
    <dbReference type="NCBI Taxonomy" id="536980"/>
    <lineage>
        <taxon>Bacteria</taxon>
        <taxon>Pseudomonadati</taxon>
        <taxon>Bacteroidota</taxon>
        <taxon>Chitinophagia</taxon>
        <taxon>Chitinophagales</taxon>
        <taxon>Chitinophagaceae</taxon>
        <taxon>Chitinophaga</taxon>
    </lineage>
</organism>
<sequence length="359" mass="39287">MKLLEPISSPSLTLNNKVVMAPMSRRRAINGIPGEHMATYYGQRATAGLIIAENAIVSANGMGYSRLPGIYNDEQIAGWKKTTTAVHNNGGKIFLQLVHSGRIGHPLNLPGGGPLVAPSAVVANGTVSTPEGVLPMTVPVALSTVEVKEMIQLHLQAVKNALTAGFDGIEIHAAHGFLAEQFMHPHSNQRTDEYGGNIENRTRFLLEVIAGSVAIAGADRVGVRFSPFATLNDLPAYEEEIATHMYLIPKLNNMGIRYIHLSDQSSNGDIPIPKDYISLLRKQFKNWLILSGGFDADTAEKTLQRNEADLIAFGRPFISNPDLVERFRYQYPLTPGDTKTFYEGNDNGLIDYPFMMISQ</sequence>
<dbReference type="AlphaFoldDB" id="A0A2P8HPX7"/>
<gene>
    <name evidence="5" type="ORF">CLV51_1021112</name>
</gene>
<dbReference type="Gene3D" id="3.20.20.70">
    <property type="entry name" value="Aldolase class I"/>
    <property type="match status" value="1"/>
</dbReference>
<evidence type="ECO:0000313" key="6">
    <source>
        <dbReference type="Proteomes" id="UP000240971"/>
    </source>
</evidence>
<keyword evidence="6" id="KW-1185">Reference proteome</keyword>
<evidence type="ECO:0000256" key="3">
    <source>
        <dbReference type="ARBA" id="ARBA00023002"/>
    </source>
</evidence>
<evidence type="ECO:0000256" key="1">
    <source>
        <dbReference type="ARBA" id="ARBA00001917"/>
    </source>
</evidence>
<proteinExistence type="inferred from homology"/>
<accession>A0A2P8HPX7</accession>
<dbReference type="Proteomes" id="UP000240971">
    <property type="component" value="Unassembled WGS sequence"/>
</dbReference>
<evidence type="ECO:0000256" key="2">
    <source>
        <dbReference type="ARBA" id="ARBA00005979"/>
    </source>
</evidence>
<evidence type="ECO:0000259" key="4">
    <source>
        <dbReference type="Pfam" id="PF00724"/>
    </source>
</evidence>